<dbReference type="InterPro" id="IPR029062">
    <property type="entry name" value="Class_I_gatase-like"/>
</dbReference>
<name>A0A423PKI6_9GAMM</name>
<feature type="transmembrane region" description="Helical" evidence="1">
    <location>
        <begin position="414"/>
        <end position="437"/>
    </location>
</feature>
<comment type="caution">
    <text evidence="3">The sequence shown here is derived from an EMBL/GenBank/DDBJ whole genome shotgun (WGS) entry which is preliminary data.</text>
</comment>
<dbReference type="InterPro" id="IPR019196">
    <property type="entry name" value="ABC_transp_unknown"/>
</dbReference>
<gene>
    <name evidence="3" type="ORF">SAHL_13215</name>
</gene>
<reference evidence="3 4" key="1">
    <citation type="submission" date="2013-10" db="EMBL/GenBank/DDBJ databases">
        <title>Salinisphaera halophila YIM 95161 Genome Sequencing.</title>
        <authorList>
            <person name="Lai Q."/>
            <person name="Li C."/>
            <person name="Shao Z."/>
        </authorList>
    </citation>
    <scope>NUCLEOTIDE SEQUENCE [LARGE SCALE GENOMIC DNA]</scope>
    <source>
        <strain evidence="3 4">YIM 95161</strain>
    </source>
</reference>
<organism evidence="3 4">
    <name type="scientific">Salinisphaera orenii YIM 95161</name>
    <dbReference type="NCBI Taxonomy" id="1051139"/>
    <lineage>
        <taxon>Bacteria</taxon>
        <taxon>Pseudomonadati</taxon>
        <taxon>Pseudomonadota</taxon>
        <taxon>Gammaproteobacteria</taxon>
        <taxon>Salinisphaerales</taxon>
        <taxon>Salinisphaeraceae</taxon>
        <taxon>Salinisphaera</taxon>
    </lineage>
</organism>
<accession>A0A423PKI6</accession>
<dbReference type="RefSeq" id="WP_123591878.1">
    <property type="nucleotide sequence ID" value="NZ_AYKF01000103.1"/>
</dbReference>
<evidence type="ECO:0000313" key="4">
    <source>
        <dbReference type="Proteomes" id="UP000285123"/>
    </source>
</evidence>
<keyword evidence="1" id="KW-1133">Transmembrane helix</keyword>
<feature type="domain" description="ABC-type uncharacterised transport system" evidence="2">
    <location>
        <begin position="144"/>
        <end position="369"/>
    </location>
</feature>
<sequence length="441" mass="48124">MRASHALSMLLIVVVAVLAGLLSQRFSASWDWTHGNRNTLTAASQRVVDALDEEAISFTAYIYPGPRRDRVRTRLARYTRASDNVELTFADPARHPEQVRALGIGDDGAVQISYRGRHETITAFDEANVTAALQRLSASGDQWIVFLGGHGERAPDDETNGGYSELAAALDGQGMTTRTLRLADAAAIPDNTAVLVIASPQQSLLPGEVDMIRDYVAGGGAVLWADDPGERYGLSPLAAELGVRWAEGTLIYPDYRKLGTGHPAVALVANYPDTPITERLNRLSVFPFAGALAPREDSGWRQAAFLRSSTRSWLETGPIEGDSLTFEPDAGDRRGPQTLGLALMRERAGRDTPQRAAVVADSDFMANGHIDTLGNRALALSLFQWLAGRDAQIAVDVARAPDASLQMTPAHIRWLWWLFVVVVPLALVALGTTRWWLRRRR</sequence>
<keyword evidence="1" id="KW-0472">Membrane</keyword>
<keyword evidence="1" id="KW-0812">Transmembrane</keyword>
<dbReference type="AlphaFoldDB" id="A0A423PKI6"/>
<protein>
    <recommendedName>
        <fullName evidence="2">ABC-type uncharacterized transport system domain-containing protein</fullName>
    </recommendedName>
</protein>
<dbReference type="SUPFAM" id="SSF52317">
    <property type="entry name" value="Class I glutamine amidotransferase-like"/>
    <property type="match status" value="1"/>
</dbReference>
<dbReference type="Pfam" id="PF09822">
    <property type="entry name" value="ABC_transp_aux"/>
    <property type="match status" value="1"/>
</dbReference>
<evidence type="ECO:0000259" key="2">
    <source>
        <dbReference type="Pfam" id="PF09822"/>
    </source>
</evidence>
<dbReference type="OrthoDB" id="8530910at2"/>
<evidence type="ECO:0000256" key="1">
    <source>
        <dbReference type="SAM" id="Phobius"/>
    </source>
</evidence>
<dbReference type="EMBL" id="AYKF01000103">
    <property type="protein sequence ID" value="ROO26115.1"/>
    <property type="molecule type" value="Genomic_DNA"/>
</dbReference>
<evidence type="ECO:0000313" key="3">
    <source>
        <dbReference type="EMBL" id="ROO26115.1"/>
    </source>
</evidence>
<proteinExistence type="predicted"/>
<dbReference type="Proteomes" id="UP000285123">
    <property type="component" value="Unassembled WGS sequence"/>
</dbReference>